<evidence type="ECO:0000256" key="1">
    <source>
        <dbReference type="SAM" id="MobiDB-lite"/>
    </source>
</evidence>
<proteinExistence type="predicted"/>
<keyword evidence="3" id="KW-1185">Reference proteome</keyword>
<accession>A0ABT1FZ62</accession>
<protein>
    <submittedName>
        <fullName evidence="2">Uncharacterized protein</fullName>
    </submittedName>
</protein>
<evidence type="ECO:0000313" key="2">
    <source>
        <dbReference type="EMBL" id="MCP1387046.1"/>
    </source>
</evidence>
<dbReference type="Proteomes" id="UP001204000">
    <property type="component" value="Unassembled WGS sequence"/>
</dbReference>
<dbReference type="EMBL" id="JAMFTQ010000002">
    <property type="protein sequence ID" value="MCP1387046.1"/>
    <property type="molecule type" value="Genomic_DNA"/>
</dbReference>
<reference evidence="2" key="1">
    <citation type="submission" date="2022-05" db="EMBL/GenBank/DDBJ databases">
        <title>Corynebacterium sp. TA-R-1 sp. nov., isolated from human feces.</title>
        <authorList>
            <person name="Shamsuzzaman M."/>
            <person name="Dahal R.H."/>
        </authorList>
    </citation>
    <scope>NUCLEOTIDE SEQUENCE</scope>
    <source>
        <strain evidence="2">TA-R-1</strain>
    </source>
</reference>
<comment type="caution">
    <text evidence="2">The sequence shown here is derived from an EMBL/GenBank/DDBJ whole genome shotgun (WGS) entry which is preliminary data.</text>
</comment>
<organism evidence="2 3">
    <name type="scientific">Corynebacterium stercoris</name>
    <dbReference type="NCBI Taxonomy" id="2943490"/>
    <lineage>
        <taxon>Bacteria</taxon>
        <taxon>Bacillati</taxon>
        <taxon>Actinomycetota</taxon>
        <taxon>Actinomycetes</taxon>
        <taxon>Mycobacteriales</taxon>
        <taxon>Corynebacteriaceae</taxon>
        <taxon>Corynebacterium</taxon>
    </lineage>
</organism>
<feature type="region of interest" description="Disordered" evidence="1">
    <location>
        <begin position="78"/>
        <end position="115"/>
    </location>
</feature>
<evidence type="ECO:0000313" key="3">
    <source>
        <dbReference type="Proteomes" id="UP001204000"/>
    </source>
</evidence>
<sequence>MGEGHFPTLERDLEAQEALTDISQYVYNGNWEILRTNYPAGSIVRLTAPGMIVDSRYLASTLADITLTLEGVSSLSQAPSQIAETKRKGGNQNKQKRGHRRNDVDPLHPEDAIPDGPLPLVGSVMTGEVLRGLIKTMKGLFSPGVHLLLRSECDPSGSVTVRLQDGYDFLNADPSVLFSRYGVAPQEWTVVGVVGHYANEGSSDLDLEFVNESSVNRGKIANLMAKITSDFGTVGLLDLPRFPGFSIVPWAVYRTLNPAKLREEVEARLPASNRF</sequence>
<gene>
    <name evidence="2" type="ORF">M5J20_02415</name>
</gene>
<name>A0ABT1FZ62_9CORY</name>
<feature type="compositionally biased region" description="Basic and acidic residues" evidence="1">
    <location>
        <begin position="101"/>
        <end position="111"/>
    </location>
</feature>